<keyword evidence="1" id="KW-1133">Transmembrane helix</keyword>
<feature type="transmembrane region" description="Helical" evidence="1">
    <location>
        <begin position="182"/>
        <end position="201"/>
    </location>
</feature>
<evidence type="ECO:0000313" key="2">
    <source>
        <dbReference type="EMBL" id="MDC7225641.1"/>
    </source>
</evidence>
<organism evidence="2 3">
    <name type="scientific">Candidatus Thalassospirochaeta sargassi</name>
    <dbReference type="NCBI Taxonomy" id="3119039"/>
    <lineage>
        <taxon>Bacteria</taxon>
        <taxon>Pseudomonadati</taxon>
        <taxon>Spirochaetota</taxon>
        <taxon>Spirochaetia</taxon>
        <taxon>Spirochaetales</taxon>
        <taxon>Spirochaetaceae</taxon>
        <taxon>Candidatus Thalassospirochaeta</taxon>
    </lineage>
</organism>
<feature type="transmembrane region" description="Helical" evidence="1">
    <location>
        <begin position="78"/>
        <end position="99"/>
    </location>
</feature>
<keyword evidence="1" id="KW-0812">Transmembrane</keyword>
<proteinExistence type="predicted"/>
<reference evidence="2 3" key="1">
    <citation type="submission" date="2022-12" db="EMBL/GenBank/DDBJ databases">
        <title>Metagenome assembled genome from gulf of manar.</title>
        <authorList>
            <person name="Kohli P."/>
            <person name="Pk S."/>
            <person name="Venkata Ramana C."/>
            <person name="Sasikala C."/>
        </authorList>
    </citation>
    <scope>NUCLEOTIDE SEQUENCE [LARGE SCALE GENOMIC DNA]</scope>
    <source>
        <strain evidence="2">JB008</strain>
    </source>
</reference>
<feature type="transmembrane region" description="Helical" evidence="1">
    <location>
        <begin position="254"/>
        <end position="277"/>
    </location>
</feature>
<feature type="transmembrane region" description="Helical" evidence="1">
    <location>
        <begin position="49"/>
        <end position="66"/>
    </location>
</feature>
<evidence type="ECO:0000313" key="3">
    <source>
        <dbReference type="Proteomes" id="UP001221217"/>
    </source>
</evidence>
<comment type="caution">
    <text evidence="2">The sequence shown here is derived from an EMBL/GenBank/DDBJ whole genome shotgun (WGS) entry which is preliminary data.</text>
</comment>
<keyword evidence="1" id="KW-0472">Membrane</keyword>
<evidence type="ECO:0000256" key="1">
    <source>
        <dbReference type="SAM" id="Phobius"/>
    </source>
</evidence>
<dbReference type="AlphaFoldDB" id="A0AAJ1IE16"/>
<evidence type="ECO:0008006" key="4">
    <source>
        <dbReference type="Google" id="ProtNLM"/>
    </source>
</evidence>
<dbReference type="EMBL" id="JAQQAL010000008">
    <property type="protein sequence ID" value="MDC7225641.1"/>
    <property type="molecule type" value="Genomic_DNA"/>
</dbReference>
<name>A0AAJ1IE16_9SPIO</name>
<sequence>MLQFQGSSRLRELSAAVILSVVFSQIGFLVLLFTVPLYTLYYRRGSKDLLIGAGSVIVILLVLTVWKTRSVLDTDLRGALVLIEMVIPVLLMLGMFFVIDIIPGISGFRRLYRLFIATGAAVLVFVPVFMLLMRNEVFIEAVGSQITAIAGVFLGEGSETFESEVMKTYLGEEGILGYMRSFYMRSAAAMLFLILLIGARASEMIMFRLQKTKVLPLTEFRVPLSALWPMLLAAGGMLVEIFELVDLSYASPFIWNAGLILMFIYGLQGLGIIRSLFGKFNTPHGLRVLVEMILVIILMMPGVNYIVIIGLPVLGISETWINLRKPIRST</sequence>
<feature type="transmembrane region" description="Helical" evidence="1">
    <location>
        <begin position="289"/>
        <end position="314"/>
    </location>
</feature>
<protein>
    <recommendedName>
        <fullName evidence="4">DUF2232 domain-containing protein</fullName>
    </recommendedName>
</protein>
<gene>
    <name evidence="2" type="ORF">PQJ61_02625</name>
</gene>
<feature type="transmembrane region" description="Helical" evidence="1">
    <location>
        <begin position="15"/>
        <end position="37"/>
    </location>
</feature>
<accession>A0AAJ1IE16</accession>
<feature type="transmembrane region" description="Helical" evidence="1">
    <location>
        <begin position="222"/>
        <end position="242"/>
    </location>
</feature>
<dbReference type="Proteomes" id="UP001221217">
    <property type="component" value="Unassembled WGS sequence"/>
</dbReference>
<feature type="transmembrane region" description="Helical" evidence="1">
    <location>
        <begin position="111"/>
        <end position="133"/>
    </location>
</feature>